<dbReference type="GO" id="GO:0005634">
    <property type="term" value="C:nucleus"/>
    <property type="evidence" value="ECO:0007669"/>
    <property type="project" value="TreeGrafter"/>
</dbReference>
<dbReference type="AlphaFoldDB" id="A0A8C7BWD8"/>
<dbReference type="GeneID" id="122919122"/>
<feature type="region of interest" description="Disordered" evidence="2">
    <location>
        <begin position="302"/>
        <end position="350"/>
    </location>
</feature>
<dbReference type="InterPro" id="IPR029356">
    <property type="entry name" value="FAM53"/>
</dbReference>
<dbReference type="RefSeq" id="XP_044123896.1">
    <property type="nucleotide sequence ID" value="XM_044267961.1"/>
</dbReference>
<protein>
    <submittedName>
        <fullName evidence="3">Family with sequence similarity 53 member A</fullName>
    </submittedName>
</protein>
<evidence type="ECO:0000256" key="1">
    <source>
        <dbReference type="ARBA" id="ARBA00010984"/>
    </source>
</evidence>
<evidence type="ECO:0000256" key="2">
    <source>
        <dbReference type="SAM" id="MobiDB-lite"/>
    </source>
</evidence>
<dbReference type="PANTHER" id="PTHR28567:SF2">
    <property type="entry name" value="PROTEIN FAM53A"/>
    <property type="match status" value="1"/>
</dbReference>
<evidence type="ECO:0000313" key="4">
    <source>
        <dbReference type="Proteomes" id="UP000694425"/>
    </source>
</evidence>
<feature type="compositionally biased region" description="Low complexity" evidence="2">
    <location>
        <begin position="142"/>
        <end position="155"/>
    </location>
</feature>
<dbReference type="PANTHER" id="PTHR28567">
    <property type="entry name" value="PROTEIN FAM53A-LIKE ISOFORM X1"/>
    <property type="match status" value="1"/>
</dbReference>
<dbReference type="CTD" id="152877"/>
<dbReference type="GeneTree" id="ENSGT00530000063371"/>
<dbReference type="KEGG" id="nvs:122919122"/>
<proteinExistence type="inferred from homology"/>
<dbReference type="Pfam" id="PF15242">
    <property type="entry name" value="FAM53"/>
    <property type="match status" value="2"/>
</dbReference>
<name>A0A8C7BWD8_NEOVI</name>
<feature type="region of interest" description="Disordered" evidence="2">
    <location>
        <begin position="82"/>
        <end position="164"/>
    </location>
</feature>
<dbReference type="Proteomes" id="UP000694425">
    <property type="component" value="Unplaced"/>
</dbReference>
<sequence>MVTLITEKLQNQSLDDLAHKSYDASPRSAGALSNSGHLFPFESNEDRCPWKVLGGRQPVGSQTVTGTRGPDAGLGAVSATDLRESAGPPLAPPTKRHCRSLSEPDGLARCRSPWRPGGSKVWTPVSKRRCHSGGSATPQESLGPGPTLPPGTQLPWASSGHTDGCESGPCPPWWRRLSLSQEHLAGLGTALASTSSSRSSTPELGRRLGLLRCRSQPCVLVGRRWRRRREERTRWPRPSLDFLKMTRTLKNSKSLCSLDYEDEEEDDSQGKLAPYDPHGLMGVVTPGSSPWSVHPSPCCTGPGPWASWEPVAAEGEGGSGGDPSDGDSAGEEGTFPPGRGELDLGQIESN</sequence>
<gene>
    <name evidence="3" type="primary">FAM53A</name>
</gene>
<comment type="similarity">
    <text evidence="1">Belongs to the FAM53 family.</text>
</comment>
<dbReference type="GO" id="GO:0006606">
    <property type="term" value="P:protein import into nucleus"/>
    <property type="evidence" value="ECO:0007669"/>
    <property type="project" value="TreeGrafter"/>
</dbReference>
<evidence type="ECO:0000313" key="3">
    <source>
        <dbReference type="Ensembl" id="ENSNVIP00000029053.1"/>
    </source>
</evidence>
<reference evidence="3" key="1">
    <citation type="submission" date="2025-05" db="UniProtKB">
        <authorList>
            <consortium name="Ensembl"/>
        </authorList>
    </citation>
    <scope>IDENTIFICATION</scope>
</reference>
<accession>A0A8C7BWD8</accession>
<dbReference type="Ensembl" id="ENSNVIT00000033658.1">
    <property type="protein sequence ID" value="ENSNVIP00000029054.1"/>
    <property type="gene ID" value="ENSNVIG00000022407.1"/>
</dbReference>
<keyword evidence="4" id="KW-1185">Reference proteome</keyword>
<organism evidence="3 4">
    <name type="scientific">Neovison vison</name>
    <name type="common">American mink</name>
    <name type="synonym">Mustela vison</name>
    <dbReference type="NCBI Taxonomy" id="452646"/>
    <lineage>
        <taxon>Eukaryota</taxon>
        <taxon>Metazoa</taxon>
        <taxon>Chordata</taxon>
        <taxon>Craniata</taxon>
        <taxon>Vertebrata</taxon>
        <taxon>Euteleostomi</taxon>
        <taxon>Mammalia</taxon>
        <taxon>Eutheria</taxon>
        <taxon>Laurasiatheria</taxon>
        <taxon>Carnivora</taxon>
        <taxon>Caniformia</taxon>
        <taxon>Musteloidea</taxon>
        <taxon>Mustelidae</taxon>
        <taxon>Mustelinae</taxon>
        <taxon>Neogale</taxon>
    </lineage>
</organism>
<dbReference type="Ensembl" id="ENSNVIT00000033655.1">
    <property type="protein sequence ID" value="ENSNVIP00000029053.1"/>
    <property type="gene ID" value="ENSNVIG00000022407.1"/>
</dbReference>